<sequence>MVHRFINLPNRHPQGKETHNMRTYLSTLAVAAALLVPASAFGGFTLSGDIEAIAQPTDATPGATYSTNDNILIWSEGVIDITTAVTVNHDGSEATMQGIAPNGVGSSNNVPTSVSGEYQSYMIHFDTPGSLTYKSATITFDTPILGIAFENPALLATDLSGTTYWNSGDRGLEGGDFIQVTNGGYTLVLDVIGVNGVAIDNIRVLTAVPEMTTILSWAGLAGIGCVLYRRSRK</sequence>
<keyword evidence="1" id="KW-1133">Transmembrane helix</keyword>
<proteinExistence type="predicted"/>
<evidence type="ECO:0000256" key="1">
    <source>
        <dbReference type="SAM" id="Phobius"/>
    </source>
</evidence>
<dbReference type="KEGG" id="amuc:Pan181_12560"/>
<evidence type="ECO:0000313" key="3">
    <source>
        <dbReference type="Proteomes" id="UP000315750"/>
    </source>
</evidence>
<feature type="transmembrane region" description="Helical" evidence="1">
    <location>
        <begin position="211"/>
        <end position="228"/>
    </location>
</feature>
<keyword evidence="3" id="KW-1185">Reference proteome</keyword>
<keyword evidence="1" id="KW-0472">Membrane</keyword>
<protein>
    <submittedName>
        <fullName evidence="2">Uncharacterized protein</fullName>
    </submittedName>
</protein>
<dbReference type="AlphaFoldDB" id="A0A518AK14"/>
<reference evidence="2 3" key="1">
    <citation type="submission" date="2019-02" db="EMBL/GenBank/DDBJ databases">
        <title>Deep-cultivation of Planctomycetes and their phenomic and genomic characterization uncovers novel biology.</title>
        <authorList>
            <person name="Wiegand S."/>
            <person name="Jogler M."/>
            <person name="Boedeker C."/>
            <person name="Pinto D."/>
            <person name="Vollmers J."/>
            <person name="Rivas-Marin E."/>
            <person name="Kohn T."/>
            <person name="Peeters S.H."/>
            <person name="Heuer A."/>
            <person name="Rast P."/>
            <person name="Oberbeckmann S."/>
            <person name="Bunk B."/>
            <person name="Jeske O."/>
            <person name="Meyerdierks A."/>
            <person name="Storesund J.E."/>
            <person name="Kallscheuer N."/>
            <person name="Luecker S."/>
            <person name="Lage O.M."/>
            <person name="Pohl T."/>
            <person name="Merkel B.J."/>
            <person name="Hornburger P."/>
            <person name="Mueller R.-W."/>
            <person name="Bruemmer F."/>
            <person name="Labrenz M."/>
            <person name="Spormann A.M."/>
            <person name="Op den Camp H."/>
            <person name="Overmann J."/>
            <person name="Amann R."/>
            <person name="Jetten M.S.M."/>
            <person name="Mascher T."/>
            <person name="Medema M.H."/>
            <person name="Devos D.P."/>
            <person name="Kaster A.-K."/>
            <person name="Ovreas L."/>
            <person name="Rohde M."/>
            <person name="Galperin M.Y."/>
            <person name="Jogler C."/>
        </authorList>
    </citation>
    <scope>NUCLEOTIDE SEQUENCE [LARGE SCALE GENOMIC DNA]</scope>
    <source>
        <strain evidence="2 3">Pan181</strain>
    </source>
</reference>
<evidence type="ECO:0000313" key="2">
    <source>
        <dbReference type="EMBL" id="QDU55070.1"/>
    </source>
</evidence>
<organism evidence="2 3">
    <name type="scientific">Aeoliella mucimassa</name>
    <dbReference type="NCBI Taxonomy" id="2527972"/>
    <lineage>
        <taxon>Bacteria</taxon>
        <taxon>Pseudomonadati</taxon>
        <taxon>Planctomycetota</taxon>
        <taxon>Planctomycetia</taxon>
        <taxon>Pirellulales</taxon>
        <taxon>Lacipirellulaceae</taxon>
        <taxon>Aeoliella</taxon>
    </lineage>
</organism>
<gene>
    <name evidence="2" type="ORF">Pan181_12560</name>
</gene>
<dbReference type="EMBL" id="CP036278">
    <property type="protein sequence ID" value="QDU55070.1"/>
    <property type="molecule type" value="Genomic_DNA"/>
</dbReference>
<accession>A0A518AK14</accession>
<dbReference type="Proteomes" id="UP000315750">
    <property type="component" value="Chromosome"/>
</dbReference>
<keyword evidence="1" id="KW-0812">Transmembrane</keyword>
<name>A0A518AK14_9BACT</name>